<keyword evidence="2" id="KW-0472">Membrane</keyword>
<feature type="compositionally biased region" description="Polar residues" evidence="1">
    <location>
        <begin position="220"/>
        <end position="230"/>
    </location>
</feature>
<keyword evidence="4" id="KW-1185">Reference proteome</keyword>
<dbReference type="PANTHER" id="PTHR40278">
    <property type="entry name" value="DNA UTILIZATION PROTEIN HOFN"/>
    <property type="match status" value="1"/>
</dbReference>
<dbReference type="Proteomes" id="UP000198575">
    <property type="component" value="Unassembled WGS sequence"/>
</dbReference>
<feature type="region of interest" description="Disordered" evidence="1">
    <location>
        <begin position="180"/>
        <end position="245"/>
    </location>
</feature>
<name>A0A1I5A1R2_9GAMM</name>
<dbReference type="Pfam" id="PF05137">
    <property type="entry name" value="PilN"/>
    <property type="match status" value="1"/>
</dbReference>
<sequence length="245" mass="27192">MARINLLPWRAERRKQREREFYMMLAAAAVAAIFVFLCASYWMSQRIENQGDRNKYLTDQIKLLDKDIETIKDLEKVRSQLLARKEIIEDLQSNRSQMVHMFDQMSKTIPEGARLTSLKQSGDKLTLEGVAESSTRVATYMRSLEESPQFGRADLGKIESKEGTPGVDKKMPYVFSLTVQTKKSEQSTDGPATEGSVADASAAKPTDANEVASKPADLGSQLNSAASQLSDKAKTEPAPDKGKKP</sequence>
<evidence type="ECO:0000256" key="2">
    <source>
        <dbReference type="SAM" id="Phobius"/>
    </source>
</evidence>
<dbReference type="GO" id="GO:0043107">
    <property type="term" value="P:type IV pilus-dependent motility"/>
    <property type="evidence" value="ECO:0007669"/>
    <property type="project" value="TreeGrafter"/>
</dbReference>
<dbReference type="GO" id="GO:0043683">
    <property type="term" value="P:type IV pilus assembly"/>
    <property type="evidence" value="ECO:0007669"/>
    <property type="project" value="TreeGrafter"/>
</dbReference>
<keyword evidence="2" id="KW-0812">Transmembrane</keyword>
<protein>
    <submittedName>
        <fullName evidence="3">Type IV pilus assembly protein PilN</fullName>
    </submittedName>
</protein>
<dbReference type="EMBL" id="FOVF01000031">
    <property type="protein sequence ID" value="SFN56421.1"/>
    <property type="molecule type" value="Genomic_DNA"/>
</dbReference>
<evidence type="ECO:0000256" key="1">
    <source>
        <dbReference type="SAM" id="MobiDB-lite"/>
    </source>
</evidence>
<keyword evidence="2" id="KW-1133">Transmembrane helix</keyword>
<dbReference type="InterPro" id="IPR052534">
    <property type="entry name" value="Extracell_DNA_Util/SecSys_Comp"/>
</dbReference>
<evidence type="ECO:0000313" key="3">
    <source>
        <dbReference type="EMBL" id="SFN56421.1"/>
    </source>
</evidence>
<dbReference type="RefSeq" id="WP_092409990.1">
    <property type="nucleotide sequence ID" value="NZ_FOVF01000031.1"/>
</dbReference>
<dbReference type="AlphaFoldDB" id="A0A1I5A1R2"/>
<proteinExistence type="predicted"/>
<accession>A0A1I5A1R2</accession>
<feature type="compositionally biased region" description="Basic and acidic residues" evidence="1">
    <location>
        <begin position="231"/>
        <end position="245"/>
    </location>
</feature>
<reference evidence="3 4" key="1">
    <citation type="submission" date="2016-10" db="EMBL/GenBank/DDBJ databases">
        <authorList>
            <person name="de Groot N.N."/>
        </authorList>
    </citation>
    <scope>NUCLEOTIDE SEQUENCE [LARGE SCALE GENOMIC DNA]</scope>
    <source>
        <strain evidence="3 4">CGMCC 1.7659</strain>
    </source>
</reference>
<feature type="transmembrane region" description="Helical" evidence="2">
    <location>
        <begin position="21"/>
        <end position="43"/>
    </location>
</feature>
<organism evidence="3 4">
    <name type="scientific">Dokdonella immobilis</name>
    <dbReference type="NCBI Taxonomy" id="578942"/>
    <lineage>
        <taxon>Bacteria</taxon>
        <taxon>Pseudomonadati</taxon>
        <taxon>Pseudomonadota</taxon>
        <taxon>Gammaproteobacteria</taxon>
        <taxon>Lysobacterales</taxon>
        <taxon>Rhodanobacteraceae</taxon>
        <taxon>Dokdonella</taxon>
    </lineage>
</organism>
<evidence type="ECO:0000313" key="4">
    <source>
        <dbReference type="Proteomes" id="UP000198575"/>
    </source>
</evidence>
<dbReference type="OrthoDB" id="5296173at2"/>
<dbReference type="STRING" id="578942.SAMN05216289_13126"/>
<dbReference type="PANTHER" id="PTHR40278:SF2">
    <property type="entry name" value="TYPE IV PILUS INNER MEMBRANE COMPONENT PILN"/>
    <property type="match status" value="1"/>
</dbReference>
<gene>
    <name evidence="3" type="ORF">SAMN05216289_13126</name>
</gene>
<dbReference type="InterPro" id="IPR007813">
    <property type="entry name" value="PilN"/>
</dbReference>